<dbReference type="PROSITE" id="PS51257">
    <property type="entry name" value="PROKAR_LIPOPROTEIN"/>
    <property type="match status" value="1"/>
</dbReference>
<feature type="region of interest" description="Disordered" evidence="1">
    <location>
        <begin position="33"/>
        <end position="68"/>
    </location>
</feature>
<dbReference type="InterPro" id="IPR019606">
    <property type="entry name" value="GerMN"/>
</dbReference>
<evidence type="ECO:0000256" key="1">
    <source>
        <dbReference type="SAM" id="MobiDB-lite"/>
    </source>
</evidence>
<evidence type="ECO:0000313" key="3">
    <source>
        <dbReference type="EMBL" id="MBP2256670.1"/>
    </source>
</evidence>
<evidence type="ECO:0000313" key="4">
    <source>
        <dbReference type="Proteomes" id="UP001519294"/>
    </source>
</evidence>
<dbReference type="RefSeq" id="WP_226370679.1">
    <property type="nucleotide sequence ID" value="NZ_JAGIKX010000002.1"/>
</dbReference>
<keyword evidence="4" id="KW-1185">Reference proteome</keyword>
<organism evidence="3 4">
    <name type="scientific">Virgibacillus alimentarius</name>
    <dbReference type="NCBI Taxonomy" id="698769"/>
    <lineage>
        <taxon>Bacteria</taxon>
        <taxon>Bacillati</taxon>
        <taxon>Bacillota</taxon>
        <taxon>Bacilli</taxon>
        <taxon>Bacillales</taxon>
        <taxon>Bacillaceae</taxon>
        <taxon>Virgibacillus</taxon>
    </lineage>
</organism>
<reference evidence="3 4" key="1">
    <citation type="submission" date="2021-03" db="EMBL/GenBank/DDBJ databases">
        <title>Genomic Encyclopedia of Type Strains, Phase IV (KMG-IV): sequencing the most valuable type-strain genomes for metagenomic binning, comparative biology and taxonomic classification.</title>
        <authorList>
            <person name="Goeker M."/>
        </authorList>
    </citation>
    <scope>NUCLEOTIDE SEQUENCE [LARGE SCALE GENOMIC DNA]</scope>
    <source>
        <strain evidence="3 4">DSM 25790</strain>
    </source>
</reference>
<dbReference type="Proteomes" id="UP001519294">
    <property type="component" value="Unassembled WGS sequence"/>
</dbReference>
<proteinExistence type="predicted"/>
<name>A0ABS4S6Q2_9BACI</name>
<dbReference type="SMART" id="SM00909">
    <property type="entry name" value="Germane"/>
    <property type="match status" value="2"/>
</dbReference>
<dbReference type="Pfam" id="PF10646">
    <property type="entry name" value="Germane"/>
    <property type="match status" value="2"/>
</dbReference>
<sequence length="360" mass="40298">MKKYGVLTLMLMMILSIILTGCFQGEQSMKEIDVPQNNESAEKEDATDKKSESKETKKGEKGQDSDSEKVARQLYLVDANGMVVSQTLELPKEESKEVATQALEYLVKDGPVTSILPNGFQAVLPAGTEILGLNLQEDGTMIVDVSKEFENYEADEELNILEAMTFTITQFDDVDKMKLRINGHSVEEMPVNGTPIKEGYTRANGINLKESDALDLLKSEAVTMYYPAEHNENRYYVPVTQHLEYDDQDIFSSIVQTLIDGPRFNINATHVFNSKTKLTNKPVLNEDVLELSFSKDILKDGDKAMISDEVMETLVRTLTDQEEVEGVKVEVEGVDKLVNENGEAYTEPVTKKTFVPTDKL</sequence>
<feature type="domain" description="GerMN" evidence="2">
    <location>
        <begin position="99"/>
        <end position="190"/>
    </location>
</feature>
<comment type="caution">
    <text evidence="3">The sequence shown here is derived from an EMBL/GenBank/DDBJ whole genome shotgun (WGS) entry which is preliminary data.</text>
</comment>
<accession>A0ABS4S6Q2</accession>
<evidence type="ECO:0000259" key="2">
    <source>
        <dbReference type="SMART" id="SM00909"/>
    </source>
</evidence>
<dbReference type="EMBL" id="JAGIKX010000002">
    <property type="protein sequence ID" value="MBP2256670.1"/>
    <property type="molecule type" value="Genomic_DNA"/>
</dbReference>
<feature type="compositionally biased region" description="Basic and acidic residues" evidence="1">
    <location>
        <begin position="40"/>
        <end position="68"/>
    </location>
</feature>
<gene>
    <name evidence="3" type="ORF">J2Z81_000603</name>
</gene>
<feature type="domain" description="GerMN" evidence="2">
    <location>
        <begin position="251"/>
        <end position="340"/>
    </location>
</feature>
<protein>
    <submittedName>
        <fullName evidence="3">Germination protein M</fullName>
    </submittedName>
</protein>